<dbReference type="SUPFAM" id="SSF103473">
    <property type="entry name" value="MFS general substrate transporter"/>
    <property type="match status" value="1"/>
</dbReference>
<evidence type="ECO:0000256" key="4">
    <source>
        <dbReference type="ARBA" id="ARBA00023136"/>
    </source>
</evidence>
<feature type="transmembrane region" description="Helical" evidence="5">
    <location>
        <begin position="96"/>
        <end position="113"/>
    </location>
</feature>
<dbReference type="InterPro" id="IPR020846">
    <property type="entry name" value="MFS_dom"/>
</dbReference>
<evidence type="ECO:0000256" key="2">
    <source>
        <dbReference type="ARBA" id="ARBA00022692"/>
    </source>
</evidence>
<feature type="domain" description="Major facilitator superfamily (MFS) profile" evidence="6">
    <location>
        <begin position="60"/>
        <end position="562"/>
    </location>
</feature>
<feature type="transmembrane region" description="Helical" evidence="5">
    <location>
        <begin position="375"/>
        <end position="393"/>
    </location>
</feature>
<accession>A0A1L7XVX0</accession>
<evidence type="ECO:0000256" key="1">
    <source>
        <dbReference type="ARBA" id="ARBA00004141"/>
    </source>
</evidence>
<feature type="transmembrane region" description="Helical" evidence="5">
    <location>
        <begin position="400"/>
        <end position="419"/>
    </location>
</feature>
<dbReference type="Pfam" id="PF07690">
    <property type="entry name" value="MFS_1"/>
    <property type="match status" value="1"/>
</dbReference>
<dbReference type="GO" id="GO:0022857">
    <property type="term" value="F:transmembrane transporter activity"/>
    <property type="evidence" value="ECO:0007669"/>
    <property type="project" value="InterPro"/>
</dbReference>
<keyword evidence="8" id="KW-1185">Reference proteome</keyword>
<organism evidence="7 8">
    <name type="scientific">Phialocephala subalpina</name>
    <dbReference type="NCBI Taxonomy" id="576137"/>
    <lineage>
        <taxon>Eukaryota</taxon>
        <taxon>Fungi</taxon>
        <taxon>Dikarya</taxon>
        <taxon>Ascomycota</taxon>
        <taxon>Pezizomycotina</taxon>
        <taxon>Leotiomycetes</taxon>
        <taxon>Helotiales</taxon>
        <taxon>Mollisiaceae</taxon>
        <taxon>Phialocephala</taxon>
        <taxon>Phialocephala fortinii species complex</taxon>
    </lineage>
</organism>
<feature type="transmembrane region" description="Helical" evidence="5">
    <location>
        <begin position="259"/>
        <end position="281"/>
    </location>
</feature>
<dbReference type="PANTHER" id="PTHR23501">
    <property type="entry name" value="MAJOR FACILITATOR SUPERFAMILY"/>
    <property type="match status" value="1"/>
</dbReference>
<name>A0A1L7XVX0_9HELO</name>
<feature type="transmembrane region" description="Helical" evidence="5">
    <location>
        <begin position="125"/>
        <end position="144"/>
    </location>
</feature>
<dbReference type="InterPro" id="IPR036259">
    <property type="entry name" value="MFS_trans_sf"/>
</dbReference>
<dbReference type="EMBL" id="FJOG01000066">
    <property type="protein sequence ID" value="CZR69183.1"/>
    <property type="molecule type" value="Genomic_DNA"/>
</dbReference>
<feature type="transmembrane region" description="Helical" evidence="5">
    <location>
        <begin position="431"/>
        <end position="456"/>
    </location>
</feature>
<feature type="transmembrane region" description="Helical" evidence="5">
    <location>
        <begin position="468"/>
        <end position="487"/>
    </location>
</feature>
<dbReference type="PANTHER" id="PTHR23501:SF43">
    <property type="entry name" value="MULTIDRUG TRANSPORTER, PUTATIVE (AFU_ORTHOLOGUE AFUA_6G03040)-RELATED"/>
    <property type="match status" value="1"/>
</dbReference>
<evidence type="ECO:0000313" key="8">
    <source>
        <dbReference type="Proteomes" id="UP000184330"/>
    </source>
</evidence>
<feature type="transmembrane region" description="Helical" evidence="5">
    <location>
        <begin position="287"/>
        <end position="312"/>
    </location>
</feature>
<proteinExistence type="predicted"/>
<keyword evidence="3 5" id="KW-1133">Transmembrane helix</keyword>
<gene>
    <name evidence="7" type="ORF">PAC_19083</name>
</gene>
<dbReference type="InterPro" id="IPR011701">
    <property type="entry name" value="MFS"/>
</dbReference>
<evidence type="ECO:0000259" key="6">
    <source>
        <dbReference type="PROSITE" id="PS50850"/>
    </source>
</evidence>
<protein>
    <submittedName>
        <fullName evidence="7">Related to multidrug resistance protein</fullName>
    </submittedName>
</protein>
<keyword evidence="4 5" id="KW-0472">Membrane</keyword>
<dbReference type="GO" id="GO:0005886">
    <property type="term" value="C:plasma membrane"/>
    <property type="evidence" value="ECO:0007669"/>
    <property type="project" value="TreeGrafter"/>
</dbReference>
<reference evidence="7 8" key="1">
    <citation type="submission" date="2016-03" db="EMBL/GenBank/DDBJ databases">
        <authorList>
            <person name="Ploux O."/>
        </authorList>
    </citation>
    <scope>NUCLEOTIDE SEQUENCE [LARGE SCALE GENOMIC DNA]</scope>
    <source>
        <strain evidence="7 8">UAMH 11012</strain>
    </source>
</reference>
<dbReference type="Gene3D" id="1.20.1720.10">
    <property type="entry name" value="Multidrug resistance protein D"/>
    <property type="match status" value="1"/>
</dbReference>
<evidence type="ECO:0000313" key="7">
    <source>
        <dbReference type="EMBL" id="CZR69183.1"/>
    </source>
</evidence>
<sequence length="566" mass="61269">MNSSKDFHSSPEETIEKVDDILLQDGPKNFVGAEETTEKVGAREEIPSSAYIQGWRLHLITIAIFISLLVAHMEATIVSTSVIAITDDLGGFSKSVWIFTGFLLTYSGLVIIWAKLSDIYGRKPFILAALLIFAIFSGACGASQTMTQLIVFRCIQGIGASGIYGIAVIINMEMVPPVRYPQFIALMTVAITMAVTFGPLIGGAINNHTTWRWVFLLNVPLGAIAIVMLAILQPTVFPNELYLNPTKSRAFSIKSLERVDAFGATLLLGAGVILIVGLQLAADRSSFSSAVVLALLIIAGLMWLGFFGWSWFVTTKRQRPDPVFPWRFATSRVCAGMLLNTLFSGTILIVCTIQIPQRFQTVNNDSAFKAGTRLIPFSMMAPVAAIIGTIMIGRTRIPPIYFLLAGGLFEVAGTAGLAMTPTTLKVWPAQYVFQVLAGTGVGLFTGTLTLICPFVVSKGDLGVGTAAVAQFKILGGMVVLAIVTSVMNRSIRNELLTILPVEEVGKVLEATKVLSNLSEDMQEQVRGVFGRGYNLQMKIIIGFAAAQVPATLLMWTKKPLMVDKKK</sequence>
<feature type="transmembrane region" description="Helical" evidence="5">
    <location>
        <begin position="183"/>
        <end position="205"/>
    </location>
</feature>
<comment type="subcellular location">
    <subcellularLocation>
        <location evidence="1">Membrane</location>
        <topology evidence="1">Multi-pass membrane protein</topology>
    </subcellularLocation>
</comment>
<dbReference type="PRINTS" id="PR01036">
    <property type="entry name" value="TCRTETB"/>
</dbReference>
<feature type="transmembrane region" description="Helical" evidence="5">
    <location>
        <begin position="211"/>
        <end position="232"/>
    </location>
</feature>
<dbReference type="PROSITE" id="PS50850">
    <property type="entry name" value="MFS"/>
    <property type="match status" value="1"/>
</dbReference>
<evidence type="ECO:0000256" key="5">
    <source>
        <dbReference type="SAM" id="Phobius"/>
    </source>
</evidence>
<feature type="transmembrane region" description="Helical" evidence="5">
    <location>
        <begin position="333"/>
        <end position="355"/>
    </location>
</feature>
<feature type="transmembrane region" description="Helical" evidence="5">
    <location>
        <begin position="59"/>
        <end position="84"/>
    </location>
</feature>
<feature type="transmembrane region" description="Helical" evidence="5">
    <location>
        <begin position="150"/>
        <end position="171"/>
    </location>
</feature>
<keyword evidence="2 5" id="KW-0812">Transmembrane</keyword>
<evidence type="ECO:0000256" key="3">
    <source>
        <dbReference type="ARBA" id="ARBA00022989"/>
    </source>
</evidence>
<dbReference type="OrthoDB" id="440553at2759"/>
<dbReference type="Proteomes" id="UP000184330">
    <property type="component" value="Unassembled WGS sequence"/>
</dbReference>
<dbReference type="AlphaFoldDB" id="A0A1L7XVX0"/>
<feature type="transmembrane region" description="Helical" evidence="5">
    <location>
        <begin position="535"/>
        <end position="556"/>
    </location>
</feature>